<evidence type="ECO:0000256" key="4">
    <source>
        <dbReference type="ARBA" id="ARBA00022679"/>
    </source>
</evidence>
<evidence type="ECO:0000313" key="12">
    <source>
        <dbReference type="Proteomes" id="UP000594262"/>
    </source>
</evidence>
<dbReference type="InterPro" id="IPR002575">
    <property type="entry name" value="Aminoglycoside_PTrfase"/>
</dbReference>
<keyword evidence="3" id="KW-0963">Cytoplasm</keyword>
<reference evidence="11" key="1">
    <citation type="submission" date="2021-01" db="UniProtKB">
        <authorList>
            <consortium name="EnsemblMetazoa"/>
        </authorList>
    </citation>
    <scope>IDENTIFICATION</scope>
</reference>
<dbReference type="OrthoDB" id="9973935at2759"/>
<evidence type="ECO:0000259" key="10">
    <source>
        <dbReference type="Pfam" id="PF01636"/>
    </source>
</evidence>
<keyword evidence="5" id="KW-0418">Kinase</keyword>
<evidence type="ECO:0000256" key="9">
    <source>
        <dbReference type="ARBA" id="ARBA00040505"/>
    </source>
</evidence>
<proteinExistence type="inferred from homology"/>
<dbReference type="SUPFAM" id="SSF56112">
    <property type="entry name" value="Protein kinase-like (PK-like)"/>
    <property type="match status" value="1"/>
</dbReference>
<evidence type="ECO:0000256" key="7">
    <source>
        <dbReference type="ARBA" id="ARBA00037368"/>
    </source>
</evidence>
<dbReference type="EC" id="2.7.1.81" evidence="8"/>
<evidence type="ECO:0000313" key="11">
    <source>
        <dbReference type="EnsemblMetazoa" id="CLYHEMP005635.1"/>
    </source>
</evidence>
<dbReference type="GO" id="GO:0047992">
    <property type="term" value="F:hydroxylysine kinase activity"/>
    <property type="evidence" value="ECO:0007669"/>
    <property type="project" value="UniProtKB-EC"/>
</dbReference>
<feature type="domain" description="Aminoglycoside phosphotransferase" evidence="10">
    <location>
        <begin position="153"/>
        <end position="312"/>
    </location>
</feature>
<dbReference type="EnsemblMetazoa" id="CLYHEMT005635.1">
    <property type="protein sequence ID" value="CLYHEMP005635.1"/>
    <property type="gene ID" value="CLYHEMG005635"/>
</dbReference>
<evidence type="ECO:0000256" key="1">
    <source>
        <dbReference type="ARBA" id="ARBA00004496"/>
    </source>
</evidence>
<sequence length="401" mass="45880">MDTQSVFLLDGELRIRPYVSKVQLKEIALKCFGLELDENVKPVEMVSYDDRNFRVQGRLKNDDITRKFVLKIFNFGSAPKLSMELAVDLLIRCGEQCSDYLKVSTPIKSLQNGHSTENVEFISSFDIPVLEFASYNNCTKEDLIETGALRVGTSGEVTCRHHVRLLTYLEGRVPDFCKDNLTDSFVRHWGATCARICNAFEGEAKSEGDRGGWIWNLVTCPQYLTEDYLSTCIKDHEQRKVLSSIIREFETETLPLLKKHLKMSYIHNDLNEANLLVSANDSIDGVLDFDDIAWSFPVVDLGICMMYLSLASQEEDIFHNLNLLYKGFTSTRCLNDVEDSALYNICLLRYAEVTVISLYQHEFVDPDNDYLLLHTADNFKRIDYLRSAGPTIFKKRVCSED</sequence>
<dbReference type="InterPro" id="IPR011009">
    <property type="entry name" value="Kinase-like_dom_sf"/>
</dbReference>
<keyword evidence="12" id="KW-1185">Reference proteome</keyword>
<accession>A0A7M5U362</accession>
<name>A0A7M5U362_9CNID</name>
<organism evidence="11 12">
    <name type="scientific">Clytia hemisphaerica</name>
    <dbReference type="NCBI Taxonomy" id="252671"/>
    <lineage>
        <taxon>Eukaryota</taxon>
        <taxon>Metazoa</taxon>
        <taxon>Cnidaria</taxon>
        <taxon>Hydrozoa</taxon>
        <taxon>Hydroidolina</taxon>
        <taxon>Leptothecata</taxon>
        <taxon>Obeliida</taxon>
        <taxon>Clytiidae</taxon>
        <taxon>Clytia</taxon>
    </lineage>
</organism>
<dbReference type="InterPro" id="IPR050249">
    <property type="entry name" value="Pseudomonas-type_ThrB"/>
</dbReference>
<dbReference type="AlphaFoldDB" id="A0A7M5U362"/>
<protein>
    <recommendedName>
        <fullName evidence="9">Hydroxylysine kinase</fullName>
        <ecNumber evidence="8">2.7.1.81</ecNumber>
    </recommendedName>
</protein>
<dbReference type="Proteomes" id="UP000594262">
    <property type="component" value="Unplaced"/>
</dbReference>
<dbReference type="RefSeq" id="XP_066920677.1">
    <property type="nucleotide sequence ID" value="XM_067064576.1"/>
</dbReference>
<keyword evidence="4" id="KW-0808">Transferase</keyword>
<dbReference type="GO" id="GO:0005737">
    <property type="term" value="C:cytoplasm"/>
    <property type="evidence" value="ECO:0007669"/>
    <property type="project" value="UniProtKB-SubCell"/>
</dbReference>
<dbReference type="GeneID" id="136807950"/>
<dbReference type="PANTHER" id="PTHR21064">
    <property type="entry name" value="AMINOGLYCOSIDE PHOSPHOTRANSFERASE DOMAIN-CONTAINING PROTEIN-RELATED"/>
    <property type="match status" value="1"/>
</dbReference>
<evidence type="ECO:0000256" key="5">
    <source>
        <dbReference type="ARBA" id="ARBA00022777"/>
    </source>
</evidence>
<dbReference type="Gene3D" id="3.90.1200.10">
    <property type="match status" value="1"/>
</dbReference>
<evidence type="ECO:0000256" key="8">
    <source>
        <dbReference type="ARBA" id="ARBA00038873"/>
    </source>
</evidence>
<dbReference type="PANTHER" id="PTHR21064:SF1">
    <property type="entry name" value="HYDROXYLYSINE KINASE"/>
    <property type="match status" value="1"/>
</dbReference>
<evidence type="ECO:0000256" key="2">
    <source>
        <dbReference type="ARBA" id="ARBA00006219"/>
    </source>
</evidence>
<evidence type="ECO:0000256" key="6">
    <source>
        <dbReference type="ARBA" id="ARBA00036820"/>
    </source>
</evidence>
<comment type="similarity">
    <text evidence="2">Belongs to the aminoglycoside phosphotransferase family.</text>
</comment>
<comment type="function">
    <text evidence="7">Catalyzes the GTP-dependent phosphorylation of 5-hydroxy-L-lysine.</text>
</comment>
<dbReference type="Pfam" id="PF01636">
    <property type="entry name" value="APH"/>
    <property type="match status" value="1"/>
</dbReference>
<evidence type="ECO:0000256" key="3">
    <source>
        <dbReference type="ARBA" id="ARBA00022490"/>
    </source>
</evidence>
<comment type="subcellular location">
    <subcellularLocation>
        <location evidence="1">Cytoplasm</location>
    </subcellularLocation>
</comment>
<comment type="catalytic activity">
    <reaction evidence="6">
        <text>(5R)-5-hydroxy-L-lysine + GTP = (5R)-5-phosphooxy-L-lysine + GDP + H(+)</text>
        <dbReference type="Rhea" id="RHEA:19049"/>
        <dbReference type="ChEBI" id="CHEBI:15378"/>
        <dbReference type="ChEBI" id="CHEBI:37565"/>
        <dbReference type="ChEBI" id="CHEBI:57882"/>
        <dbReference type="ChEBI" id="CHEBI:58189"/>
        <dbReference type="ChEBI" id="CHEBI:58357"/>
        <dbReference type="EC" id="2.7.1.81"/>
    </reaction>
</comment>